<reference evidence="1" key="1">
    <citation type="journal article" date="2020" name="Nature">
        <title>Giant virus diversity and host interactions through global metagenomics.</title>
        <authorList>
            <person name="Schulz F."/>
            <person name="Roux S."/>
            <person name="Paez-Espino D."/>
            <person name="Jungbluth S."/>
            <person name="Walsh D.A."/>
            <person name="Denef V.J."/>
            <person name="McMahon K.D."/>
            <person name="Konstantinidis K.T."/>
            <person name="Eloe-Fadrosh E.A."/>
            <person name="Kyrpides N.C."/>
            <person name="Woyke T."/>
        </authorList>
    </citation>
    <scope>NUCLEOTIDE SEQUENCE</scope>
    <source>
        <strain evidence="1">GVMAG-M-3300023179-27</strain>
    </source>
</reference>
<protein>
    <submittedName>
        <fullName evidence="1">Uncharacterized protein</fullName>
    </submittedName>
</protein>
<accession>A0A6C0EBQ7</accession>
<proteinExistence type="predicted"/>
<dbReference type="AlphaFoldDB" id="A0A6C0EBQ7"/>
<dbReference type="EMBL" id="MN739774">
    <property type="protein sequence ID" value="QHT25709.1"/>
    <property type="molecule type" value="Genomic_DNA"/>
</dbReference>
<name>A0A6C0EBQ7_9ZZZZ</name>
<evidence type="ECO:0000313" key="1">
    <source>
        <dbReference type="EMBL" id="QHT25709.1"/>
    </source>
</evidence>
<sequence>MTRPSYEDIPRDIYDFAIEKSKNKMIYATDKSNLGARYYILRPELLKKWTYKYKNNLITIDYSKLDVFNSKSMKIII</sequence>
<organism evidence="1">
    <name type="scientific">viral metagenome</name>
    <dbReference type="NCBI Taxonomy" id="1070528"/>
    <lineage>
        <taxon>unclassified sequences</taxon>
        <taxon>metagenomes</taxon>
        <taxon>organismal metagenomes</taxon>
    </lineage>
</organism>